<protein>
    <submittedName>
        <fullName evidence="9">Peptidase S53</fullName>
    </submittedName>
</protein>
<proteinExistence type="predicted"/>
<dbReference type="CDD" id="cd04056">
    <property type="entry name" value="Peptidases_S53"/>
    <property type="match status" value="1"/>
</dbReference>
<organism evidence="9 10">
    <name type="scientific">Pectobacterium brasiliense</name>
    <dbReference type="NCBI Taxonomy" id="180957"/>
    <lineage>
        <taxon>Bacteria</taxon>
        <taxon>Pseudomonadati</taxon>
        <taxon>Pseudomonadota</taxon>
        <taxon>Gammaproteobacteria</taxon>
        <taxon>Enterobacterales</taxon>
        <taxon>Pectobacteriaceae</taxon>
        <taxon>Pectobacterium</taxon>
    </lineage>
</organism>
<feature type="domain" description="Peptidase S53" evidence="8">
    <location>
        <begin position="180"/>
        <end position="525"/>
    </location>
</feature>
<evidence type="ECO:0000256" key="4">
    <source>
        <dbReference type="ARBA" id="ARBA00022825"/>
    </source>
</evidence>
<evidence type="ECO:0000256" key="1">
    <source>
        <dbReference type="ARBA" id="ARBA00022670"/>
    </source>
</evidence>
<sequence length="542" mass="58736">MTYQLLKGSERGNIADAAYRERCDVNESVRVMLVLRFTTPDDEYYAELHDSIDPQFGGISANKPLSRASYARKFSADEADIEHVRAFARHYRLSIEREHAASRTVFLTGTVEQMEQAFRVSLARYDHKHGAFRGRAGGIYLPGYLQGVVIAVLGLDERLASNCYLRMNDAFSTTAKRLSGYTPLELAEHYDFPEHDGAGQCIGIIELGGGYRLPQLEHYFKRMGVNPPQIVDVCVGGAKNVLASADGDKEVNPIDIEVQMDIEIAGTLAPAAKVVVYFAPNTDAGFLEAINAAIHDEKNAPSVISISWGSSESEWTAQSLQVYNQAFQTAAALGITVCVASGDRGSQDGEPHGLHVDFPASSPYVLACGGTRLQKSMEETTWHSRDGSATGGGVSQHFALPGWQLGISLVDKYGGHHPLQHRGVPDVSGNADPETGYLIEVNGREGVVGGTSAVAPLWAGLLARMLALTHSASLFIPPLLYRNRNSCKDIVRGNNGAFVASEGWDACTGLGSPDGMKLLRLLKRLVRLNGNGVHDRDDGHDR</sequence>
<evidence type="ECO:0000256" key="7">
    <source>
        <dbReference type="PROSITE-ProRule" id="PRU01032"/>
    </source>
</evidence>
<dbReference type="Proteomes" id="UP000029435">
    <property type="component" value="Unassembled WGS sequence"/>
</dbReference>
<feature type="binding site" evidence="7">
    <location>
        <position position="490"/>
    </location>
    <ligand>
        <name>Ca(2+)</name>
        <dbReference type="ChEBI" id="CHEBI:29108"/>
    </ligand>
</feature>
<feature type="binding site" evidence="7">
    <location>
        <position position="503"/>
    </location>
    <ligand>
        <name>Ca(2+)</name>
        <dbReference type="ChEBI" id="CHEBI:29108"/>
    </ligand>
</feature>
<reference evidence="9 10" key="1">
    <citation type="submission" date="2014-08" db="EMBL/GenBank/DDBJ databases">
        <title>Genome sequences of NCPPB Pectobacterium isolates.</title>
        <authorList>
            <person name="Glover R.H."/>
            <person name="Sapp M."/>
            <person name="Elphinstone J."/>
        </authorList>
    </citation>
    <scope>NUCLEOTIDE SEQUENCE [LARGE SCALE GENOMIC DNA]</scope>
    <source>
        <strain evidence="9 10">LMG 21372</strain>
    </source>
</reference>
<keyword evidence="1 7" id="KW-0645">Protease</keyword>
<dbReference type="InterPro" id="IPR015366">
    <property type="entry name" value="S53_propep"/>
</dbReference>
<evidence type="ECO:0000259" key="8">
    <source>
        <dbReference type="PROSITE" id="PS51695"/>
    </source>
</evidence>
<dbReference type="InterPro" id="IPR000209">
    <property type="entry name" value="Peptidase_S8/S53_dom"/>
</dbReference>
<evidence type="ECO:0000256" key="3">
    <source>
        <dbReference type="ARBA" id="ARBA00022801"/>
    </source>
</evidence>
<dbReference type="InterPro" id="IPR036852">
    <property type="entry name" value="Peptidase_S8/S53_dom_sf"/>
</dbReference>
<dbReference type="InterPro" id="IPR050819">
    <property type="entry name" value="Tripeptidyl-peptidase_I"/>
</dbReference>
<keyword evidence="2 7" id="KW-0479">Metal-binding</keyword>
<name>A0A0M2F5M9_9GAMM</name>
<dbReference type="OrthoDB" id="9002785at2"/>
<dbReference type="GO" id="GO:0004252">
    <property type="term" value="F:serine-type endopeptidase activity"/>
    <property type="evidence" value="ECO:0007669"/>
    <property type="project" value="UniProtKB-UniRule"/>
</dbReference>
<keyword evidence="5 7" id="KW-0106">Calcium</keyword>
<dbReference type="InterPro" id="IPR030400">
    <property type="entry name" value="Sedolisin_dom"/>
</dbReference>
<dbReference type="GO" id="GO:0008240">
    <property type="term" value="F:tripeptidyl-peptidase activity"/>
    <property type="evidence" value="ECO:0007669"/>
    <property type="project" value="TreeGrafter"/>
</dbReference>
<keyword evidence="4 7" id="KW-0720">Serine protease</keyword>
<evidence type="ECO:0000256" key="5">
    <source>
        <dbReference type="ARBA" id="ARBA00022837"/>
    </source>
</evidence>
<dbReference type="SUPFAM" id="SSF52743">
    <property type="entry name" value="Subtilisin-like"/>
    <property type="match status" value="1"/>
</dbReference>
<evidence type="ECO:0000313" key="10">
    <source>
        <dbReference type="Proteomes" id="UP000029435"/>
    </source>
</evidence>
<dbReference type="Pfam" id="PF09286">
    <property type="entry name" value="Pro-kuma_activ"/>
    <property type="match status" value="1"/>
</dbReference>
<dbReference type="SUPFAM" id="SSF54897">
    <property type="entry name" value="Protease propeptides/inhibitors"/>
    <property type="match status" value="1"/>
</dbReference>
<evidence type="ECO:0000313" key="9">
    <source>
        <dbReference type="EMBL" id="KGA35442.1"/>
    </source>
</evidence>
<feature type="active site" description="Charge relay system" evidence="7">
    <location>
        <position position="452"/>
    </location>
</feature>
<dbReference type="GO" id="GO:0046872">
    <property type="term" value="F:metal ion binding"/>
    <property type="evidence" value="ECO:0007669"/>
    <property type="project" value="UniProtKB-UniRule"/>
</dbReference>
<dbReference type="SMART" id="SM00944">
    <property type="entry name" value="Pro-kuma_activ"/>
    <property type="match status" value="1"/>
</dbReference>
<comment type="caution">
    <text evidence="9">The sequence shown here is derived from an EMBL/GenBank/DDBJ whole genome shotgun (WGS) entry which is preliminary data.</text>
</comment>
<dbReference type="AlphaFoldDB" id="A0A0M2F5M9"/>
<dbReference type="PANTHER" id="PTHR14218:SF15">
    <property type="entry name" value="TRIPEPTIDYL-PEPTIDASE 1"/>
    <property type="match status" value="1"/>
</dbReference>
<dbReference type="CDD" id="cd11377">
    <property type="entry name" value="Pro-peptidase_S53"/>
    <property type="match status" value="1"/>
</dbReference>
<dbReference type="RefSeq" id="WP_039312051.1">
    <property type="nucleotide sequence ID" value="NZ_JQOD01000001.1"/>
</dbReference>
<feature type="binding site" evidence="7">
    <location>
        <position position="489"/>
    </location>
    <ligand>
        <name>Ca(2+)</name>
        <dbReference type="ChEBI" id="CHEBI:29108"/>
    </ligand>
</feature>
<evidence type="ECO:0000256" key="2">
    <source>
        <dbReference type="ARBA" id="ARBA00022723"/>
    </source>
</evidence>
<dbReference type="Gene3D" id="3.40.50.200">
    <property type="entry name" value="Peptidase S8/S53 domain"/>
    <property type="match status" value="1"/>
</dbReference>
<dbReference type="GO" id="GO:0006508">
    <property type="term" value="P:proteolysis"/>
    <property type="evidence" value="ECO:0007669"/>
    <property type="project" value="UniProtKB-KW"/>
</dbReference>
<dbReference type="EMBL" id="JQOD01000001">
    <property type="protein sequence ID" value="KGA35442.1"/>
    <property type="molecule type" value="Genomic_DNA"/>
</dbReference>
<keyword evidence="3 7" id="KW-0378">Hydrolase</keyword>
<keyword evidence="6" id="KW-0865">Zymogen</keyword>
<gene>
    <name evidence="9" type="ORF">KU74_02930</name>
</gene>
<accession>A0A0M2F5M9</accession>
<dbReference type="PANTHER" id="PTHR14218">
    <property type="entry name" value="PROTEASE S8 TRIPEPTIDYL PEPTIDASE I CLN2"/>
    <property type="match status" value="1"/>
</dbReference>
<feature type="binding site" evidence="7">
    <location>
        <position position="505"/>
    </location>
    <ligand>
        <name>Ca(2+)</name>
        <dbReference type="ChEBI" id="CHEBI:29108"/>
    </ligand>
</feature>
<feature type="active site" description="Charge relay system" evidence="7">
    <location>
        <position position="261"/>
    </location>
</feature>
<dbReference type="Pfam" id="PF00082">
    <property type="entry name" value="Peptidase_S8"/>
    <property type="match status" value="1"/>
</dbReference>
<dbReference type="PROSITE" id="PS51695">
    <property type="entry name" value="SEDOLISIN"/>
    <property type="match status" value="1"/>
</dbReference>
<feature type="active site" description="Charge relay system" evidence="7">
    <location>
        <position position="257"/>
    </location>
</feature>
<comment type="cofactor">
    <cofactor evidence="7">
        <name>Ca(2+)</name>
        <dbReference type="ChEBI" id="CHEBI:29108"/>
    </cofactor>
    <text evidence="7">Binds 1 Ca(2+) ion per subunit.</text>
</comment>
<evidence type="ECO:0000256" key="6">
    <source>
        <dbReference type="ARBA" id="ARBA00023145"/>
    </source>
</evidence>